<dbReference type="Gene3D" id="3.60.20.10">
    <property type="entry name" value="Glutamine Phosphoribosylpyrophosphate, subunit 1, domain 1"/>
    <property type="match status" value="1"/>
</dbReference>
<comment type="caution">
    <text evidence="2">The sequence shown here is derived from an EMBL/GenBank/DDBJ whole genome shotgun (WGS) entry which is preliminary data.</text>
</comment>
<accession>A0A0F9KH87</accession>
<dbReference type="EMBL" id="LAZR01008004">
    <property type="protein sequence ID" value="KKM81549.1"/>
    <property type="molecule type" value="Genomic_DNA"/>
</dbReference>
<feature type="domain" description="Glutamine amidotransferase type-2" evidence="1">
    <location>
        <begin position="2"/>
        <end position="202"/>
    </location>
</feature>
<name>A0A0F9KH87_9ZZZZ</name>
<dbReference type="AlphaFoldDB" id="A0A0F9KH87"/>
<evidence type="ECO:0000313" key="2">
    <source>
        <dbReference type="EMBL" id="KKM81549.1"/>
    </source>
</evidence>
<proteinExistence type="predicted"/>
<gene>
    <name evidence="2" type="ORF">LCGC14_1328720</name>
</gene>
<dbReference type="PROSITE" id="PS51278">
    <property type="entry name" value="GATASE_TYPE_2"/>
    <property type="match status" value="1"/>
</dbReference>
<reference evidence="2" key="1">
    <citation type="journal article" date="2015" name="Nature">
        <title>Complex archaea that bridge the gap between prokaryotes and eukaryotes.</title>
        <authorList>
            <person name="Spang A."/>
            <person name="Saw J.H."/>
            <person name="Jorgensen S.L."/>
            <person name="Zaremba-Niedzwiedzka K."/>
            <person name="Martijn J."/>
            <person name="Lind A.E."/>
            <person name="van Eijk R."/>
            <person name="Schleper C."/>
            <person name="Guy L."/>
            <person name="Ettema T.J."/>
        </authorList>
    </citation>
    <scope>NUCLEOTIDE SEQUENCE</scope>
</reference>
<organism evidence="2">
    <name type="scientific">marine sediment metagenome</name>
    <dbReference type="NCBI Taxonomy" id="412755"/>
    <lineage>
        <taxon>unclassified sequences</taxon>
        <taxon>metagenomes</taxon>
        <taxon>ecological metagenomes</taxon>
    </lineage>
</organism>
<evidence type="ECO:0000259" key="1">
    <source>
        <dbReference type="PROSITE" id="PS51278"/>
    </source>
</evidence>
<dbReference type="SUPFAM" id="SSF56235">
    <property type="entry name" value="N-terminal nucleophile aminohydrolases (Ntn hydrolases)"/>
    <property type="match status" value="1"/>
</dbReference>
<sequence length="564" mass="65943">MCRIAYNPSSATKFKKKALAEFFTKLENVAGRDGNGVYLIDSDKLEKHLNKMPSADIEGSWIFHTRIGTSGKKKVYNNQPLVGKRYILTHNGSYYRMDDLATLLGYVNPNKKYSDSHMANFIIHKVGILNFWLCLKESSAGVFLIYDKQIKQTFLCKFSGSFEYAKFKDGDKFIYASSNTDFWDTEKPEYMKDGLYRLYDNHFELLDKKKEYIYIHTSAYTPPSTKRSRKRKRYRKRHQLEDNRNNYLYCHYCSDLFIRYQPTYTTYGHIVCIDCFRQYGTGIETDKHGNVLVIDIDDKEDEDVIGIGALFNSSPAYCTHCKWNYRSGCWFGGSKRDDFIKKVGISLSMCHTSNVKTRNTVLITCDNCVKSMKLLDNWEMYKGEIVCRDCIEEREALLYDYKQLTNERTEGYGNCSTCIDENTTGNDEPCRSCSKKDKDGKYCVKNWKPKLLSCKNCHFKGMPRSYPCRICTNFDNWTDEDDDEIDDIDERQYEICKKCLQTFSLTNPICIDCIKNFPDYQCYHCGCHFDDDDERIEDKNGHLTCYRCDDGLSDELYAYRRHVG</sequence>
<protein>
    <recommendedName>
        <fullName evidence="1">Glutamine amidotransferase type-2 domain-containing protein</fullName>
    </recommendedName>
</protein>
<dbReference type="InterPro" id="IPR029055">
    <property type="entry name" value="Ntn_hydrolases_N"/>
</dbReference>
<dbReference type="InterPro" id="IPR017932">
    <property type="entry name" value="GATase_2_dom"/>
</dbReference>